<sequence length="332" mass="38182">MNPKEQFMSALRNDQPPKWMGYAFNAFPQSQFHVVLDPISVWDILSISGDNVLDNWGVNHRFLPGDPGIIPMVNEQNKVIKDVTKWRDYVHFPEIPELDWSDAKKTIDAIDRNTTMVMVPTFRGLFERAHCLMTFEDVLIYMYEEPEAMYELFGAYTDWKLKVAEQLIDNLHPDIIHSHDDWGSKTSLFFSPQKFRELLMPHYERLYGYMKKRGVLIQHHADCYCTGIEKDMVDLGIDMWQGVLPSNDIPLIQKNTGGKLLLMGGLEQGLIDQADVTEDIVRAEVRRAIDAYAPGGAFLPCIGSLECLNAWVTPVVIDECNRYGAEWLKKHQ</sequence>
<dbReference type="RefSeq" id="WP_159435394.1">
    <property type="nucleotide sequence ID" value="NZ_FQXV01000007.1"/>
</dbReference>
<accession>A0A1M5Y7Y4</accession>
<dbReference type="STRING" id="1123282.SAMN02745823_02306"/>
<dbReference type="Proteomes" id="UP000183995">
    <property type="component" value="Unassembled WGS sequence"/>
</dbReference>
<gene>
    <name evidence="2" type="ORF">SAMN02745823_02306</name>
</gene>
<dbReference type="SUPFAM" id="SSF51726">
    <property type="entry name" value="UROD/MetE-like"/>
    <property type="match status" value="1"/>
</dbReference>
<evidence type="ECO:0000313" key="3">
    <source>
        <dbReference type="Proteomes" id="UP000183995"/>
    </source>
</evidence>
<reference evidence="2 3" key="1">
    <citation type="submission" date="2016-11" db="EMBL/GenBank/DDBJ databases">
        <authorList>
            <person name="Jaros S."/>
            <person name="Januszkiewicz K."/>
            <person name="Wedrychowicz H."/>
        </authorList>
    </citation>
    <scope>NUCLEOTIDE SEQUENCE [LARGE SCALE GENOMIC DNA]</scope>
    <source>
        <strain evidence="2 3">DSM 10068</strain>
    </source>
</reference>
<evidence type="ECO:0000313" key="2">
    <source>
        <dbReference type="EMBL" id="SHI07918.1"/>
    </source>
</evidence>
<organism evidence="2 3">
    <name type="scientific">Sporobacter termitidis DSM 10068</name>
    <dbReference type="NCBI Taxonomy" id="1123282"/>
    <lineage>
        <taxon>Bacteria</taxon>
        <taxon>Bacillati</taxon>
        <taxon>Bacillota</taxon>
        <taxon>Clostridia</taxon>
        <taxon>Eubacteriales</taxon>
        <taxon>Oscillospiraceae</taxon>
        <taxon>Sporobacter</taxon>
    </lineage>
</organism>
<dbReference type="GO" id="GO:0004853">
    <property type="term" value="F:uroporphyrinogen decarboxylase activity"/>
    <property type="evidence" value="ECO:0007669"/>
    <property type="project" value="InterPro"/>
</dbReference>
<protein>
    <submittedName>
        <fullName evidence="2">Uroporphyrinogen decarboxylase (URO-D)</fullName>
    </submittedName>
</protein>
<dbReference type="Pfam" id="PF01208">
    <property type="entry name" value="URO-D"/>
    <property type="match status" value="1"/>
</dbReference>
<dbReference type="InterPro" id="IPR038071">
    <property type="entry name" value="UROD/MetE-like_sf"/>
</dbReference>
<keyword evidence="3" id="KW-1185">Reference proteome</keyword>
<proteinExistence type="predicted"/>
<feature type="domain" description="Uroporphyrinogen decarboxylase (URO-D)" evidence="1">
    <location>
        <begin position="121"/>
        <end position="293"/>
    </location>
</feature>
<dbReference type="Gene3D" id="3.20.20.210">
    <property type="match status" value="1"/>
</dbReference>
<name>A0A1M5Y7Y4_9FIRM</name>
<dbReference type="AlphaFoldDB" id="A0A1M5Y7Y4"/>
<dbReference type="OrthoDB" id="9815759at2"/>
<dbReference type="EMBL" id="FQXV01000007">
    <property type="protein sequence ID" value="SHI07918.1"/>
    <property type="molecule type" value="Genomic_DNA"/>
</dbReference>
<dbReference type="GO" id="GO:0006779">
    <property type="term" value="P:porphyrin-containing compound biosynthetic process"/>
    <property type="evidence" value="ECO:0007669"/>
    <property type="project" value="InterPro"/>
</dbReference>
<dbReference type="InterPro" id="IPR000257">
    <property type="entry name" value="Uroporphyrinogen_deCOase"/>
</dbReference>
<evidence type="ECO:0000259" key="1">
    <source>
        <dbReference type="Pfam" id="PF01208"/>
    </source>
</evidence>